<comment type="caution">
    <text evidence="1">The sequence shown here is derived from an EMBL/GenBank/DDBJ whole genome shotgun (WGS) entry which is preliminary data.</text>
</comment>
<dbReference type="AlphaFoldDB" id="A0A8J6BT28"/>
<evidence type="ECO:0000313" key="1">
    <source>
        <dbReference type="EMBL" id="KAG8095457.1"/>
    </source>
</evidence>
<gene>
    <name evidence="1" type="ORF">GUJ93_ZPchr0012g19166</name>
</gene>
<evidence type="ECO:0000313" key="2">
    <source>
        <dbReference type="Proteomes" id="UP000729402"/>
    </source>
</evidence>
<name>A0A8J6BT28_ZIZPA</name>
<dbReference type="EMBL" id="JAAALK010000080">
    <property type="protein sequence ID" value="KAG8095457.1"/>
    <property type="molecule type" value="Genomic_DNA"/>
</dbReference>
<proteinExistence type="predicted"/>
<accession>A0A8J6BT28</accession>
<sequence length="82" mass="9153">MPEYQGLMTHARVRQLNAQQCISLVLFHVPPGPALSVPCGRQTERLGLSTPLCLAWALYARRSTHRLASTTPHTTRERETDG</sequence>
<protein>
    <submittedName>
        <fullName evidence="1">Uncharacterized protein</fullName>
    </submittedName>
</protein>
<keyword evidence="2" id="KW-1185">Reference proteome</keyword>
<reference evidence="1" key="1">
    <citation type="journal article" date="2021" name="bioRxiv">
        <title>Whole Genome Assembly and Annotation of Northern Wild Rice, Zizania palustris L., Supports a Whole Genome Duplication in the Zizania Genus.</title>
        <authorList>
            <person name="Haas M."/>
            <person name="Kono T."/>
            <person name="Macchietto M."/>
            <person name="Millas R."/>
            <person name="McGilp L."/>
            <person name="Shao M."/>
            <person name="Duquette J."/>
            <person name="Hirsch C.N."/>
            <person name="Kimball J."/>
        </authorList>
    </citation>
    <scope>NUCLEOTIDE SEQUENCE</scope>
    <source>
        <tissue evidence="1">Fresh leaf tissue</tissue>
    </source>
</reference>
<reference evidence="1" key="2">
    <citation type="submission" date="2021-02" db="EMBL/GenBank/DDBJ databases">
        <authorList>
            <person name="Kimball J.A."/>
            <person name="Haas M.W."/>
            <person name="Macchietto M."/>
            <person name="Kono T."/>
            <person name="Duquette J."/>
            <person name="Shao M."/>
        </authorList>
    </citation>
    <scope>NUCLEOTIDE SEQUENCE</scope>
    <source>
        <tissue evidence="1">Fresh leaf tissue</tissue>
    </source>
</reference>
<dbReference type="Proteomes" id="UP000729402">
    <property type="component" value="Unassembled WGS sequence"/>
</dbReference>
<organism evidence="1 2">
    <name type="scientific">Zizania palustris</name>
    <name type="common">Northern wild rice</name>
    <dbReference type="NCBI Taxonomy" id="103762"/>
    <lineage>
        <taxon>Eukaryota</taxon>
        <taxon>Viridiplantae</taxon>
        <taxon>Streptophyta</taxon>
        <taxon>Embryophyta</taxon>
        <taxon>Tracheophyta</taxon>
        <taxon>Spermatophyta</taxon>
        <taxon>Magnoliopsida</taxon>
        <taxon>Liliopsida</taxon>
        <taxon>Poales</taxon>
        <taxon>Poaceae</taxon>
        <taxon>BOP clade</taxon>
        <taxon>Oryzoideae</taxon>
        <taxon>Oryzeae</taxon>
        <taxon>Zizaniinae</taxon>
        <taxon>Zizania</taxon>
    </lineage>
</organism>